<comment type="caution">
    <text evidence="1">The sequence shown here is derived from an EMBL/GenBank/DDBJ whole genome shotgun (WGS) entry which is preliminary data.</text>
</comment>
<dbReference type="Proteomes" id="UP001589814">
    <property type="component" value="Unassembled WGS sequence"/>
</dbReference>
<accession>A0ABV6G3H3</accession>
<organism evidence="1 2">
    <name type="scientific">Kushneria aurantia</name>
    <dbReference type="NCBI Taxonomy" id="504092"/>
    <lineage>
        <taxon>Bacteria</taxon>
        <taxon>Pseudomonadati</taxon>
        <taxon>Pseudomonadota</taxon>
        <taxon>Gammaproteobacteria</taxon>
        <taxon>Oceanospirillales</taxon>
        <taxon>Halomonadaceae</taxon>
        <taxon>Kushneria</taxon>
    </lineage>
</organism>
<gene>
    <name evidence="1" type="ORF">ACFFHW_09460</name>
</gene>
<sequence>MANEVPFIDLSRAMINAHAIGNPAKSCAPDLSPVLVAPPGPAEVLPKIAITGLVIPEPVNIVGTLNDFGSLKSCGL</sequence>
<reference evidence="1 2" key="1">
    <citation type="submission" date="2024-09" db="EMBL/GenBank/DDBJ databases">
        <authorList>
            <person name="Sun Q."/>
            <person name="Mori K."/>
        </authorList>
    </citation>
    <scope>NUCLEOTIDE SEQUENCE [LARGE SCALE GENOMIC DNA]</scope>
    <source>
        <strain evidence="1 2">CCM 7415</strain>
    </source>
</reference>
<protein>
    <submittedName>
        <fullName evidence="1">Uncharacterized protein</fullName>
    </submittedName>
</protein>
<keyword evidence="2" id="KW-1185">Reference proteome</keyword>
<proteinExistence type="predicted"/>
<feature type="non-terminal residue" evidence="1">
    <location>
        <position position="76"/>
    </location>
</feature>
<evidence type="ECO:0000313" key="1">
    <source>
        <dbReference type="EMBL" id="MFC0268207.1"/>
    </source>
</evidence>
<evidence type="ECO:0000313" key="2">
    <source>
        <dbReference type="Proteomes" id="UP001589814"/>
    </source>
</evidence>
<name>A0ABV6G3H3_9GAMM</name>
<dbReference type="RefSeq" id="WP_380059689.1">
    <property type="nucleotide sequence ID" value="NZ_JBHLVX010000038.1"/>
</dbReference>
<dbReference type="EMBL" id="JBHLVX010000038">
    <property type="protein sequence ID" value="MFC0268207.1"/>
    <property type="molecule type" value="Genomic_DNA"/>
</dbReference>